<proteinExistence type="predicted"/>
<evidence type="ECO:0000256" key="1">
    <source>
        <dbReference type="SAM" id="MobiDB-lite"/>
    </source>
</evidence>
<evidence type="ECO:0000313" key="2">
    <source>
        <dbReference type="EMBL" id="CAB4151892.1"/>
    </source>
</evidence>
<evidence type="ECO:0008006" key="6">
    <source>
        <dbReference type="Google" id="ProtNLM"/>
    </source>
</evidence>
<name>A0A6J7XBZ4_9CAUD</name>
<dbReference type="InterPro" id="IPR056909">
    <property type="entry name" value="SU10_portal"/>
</dbReference>
<feature type="compositionally biased region" description="Pro residues" evidence="1">
    <location>
        <begin position="534"/>
        <end position="543"/>
    </location>
</feature>
<sequence length="591" mass="66400">MAKKSSADYLKKVKTSIESSRRWRKDDGYDGTWRRMKDLYRGRHFDDYKNEDQMLVNVAFSTINVISPSISVNYPKITVNSVKPENAPNAVIAEAVVNYWWKKRNIRSEFRRSVKDMLAFGHGWIKVGYRFVEEEQVKLGEEEYSDTASGGEMTTTTVIREDSPFAERVSVHDVFVDPDATSMNDIKWIAQRIRRPISEIKNDKRYSKLARESVQVMAVSKYSDDPSRKQIHDKNIGYAEIWEYYDVVAGTMCIFSETSDNFLIKPQAMPYSFGQPFVMMRNYDVPDNFYPIGDLESIEPLQRELNETRSQMMNHRKKFSRKYLYKESAFDQMGRSALESDEDNVMVPVMSDEPIGSVVTAFPAVINPPEFYNQSNMIIGDIDRISGVSEFQRGAVAEIRRTATESSLLQDAANARTSDKLAVVEQAIAEVGRRMIAMAQQYMTGQQVARVTGRDGEPMWVQFDRDYLAGDFDFEVAAGSTQPHNESFRRQMALQMVDAMAPFAGAGIIDMPKLASYVLQFGFGVKNPDEFVHPPAPPQPAVPAAPDQGGVPPQNVPQPSGGPQTTLPPNVAAMLQGQGGQPPAAPPPPAQ</sequence>
<dbReference type="EMBL" id="LR796571">
    <property type="protein sequence ID" value="CAB4151892.1"/>
    <property type="molecule type" value="Genomic_DNA"/>
</dbReference>
<protein>
    <recommendedName>
        <fullName evidence="6">Portal protein</fullName>
    </recommendedName>
</protein>
<organism evidence="5">
    <name type="scientific">uncultured Caudovirales phage</name>
    <dbReference type="NCBI Taxonomy" id="2100421"/>
    <lineage>
        <taxon>Viruses</taxon>
        <taxon>Duplodnaviria</taxon>
        <taxon>Heunggongvirae</taxon>
        <taxon>Uroviricota</taxon>
        <taxon>Caudoviricetes</taxon>
        <taxon>Peduoviridae</taxon>
        <taxon>Maltschvirus</taxon>
        <taxon>Maltschvirus maltsch</taxon>
    </lineage>
</organism>
<dbReference type="Pfam" id="PF23899">
    <property type="entry name" value="SU10_portal"/>
    <property type="match status" value="1"/>
</dbReference>
<accession>A0A6J7XBZ4</accession>
<dbReference type="EMBL" id="LR797057">
    <property type="protein sequence ID" value="CAB4183858.1"/>
    <property type="molecule type" value="Genomic_DNA"/>
</dbReference>
<evidence type="ECO:0000313" key="4">
    <source>
        <dbReference type="EMBL" id="CAB4214161.1"/>
    </source>
</evidence>
<reference evidence="5" key="1">
    <citation type="submission" date="2020-05" db="EMBL/GenBank/DDBJ databases">
        <authorList>
            <person name="Chiriac C."/>
            <person name="Salcher M."/>
            <person name="Ghai R."/>
            <person name="Kavagutti S V."/>
        </authorList>
    </citation>
    <scope>NUCLEOTIDE SEQUENCE</scope>
</reference>
<evidence type="ECO:0000313" key="3">
    <source>
        <dbReference type="EMBL" id="CAB4183858.1"/>
    </source>
</evidence>
<feature type="region of interest" description="Disordered" evidence="1">
    <location>
        <begin position="530"/>
        <end position="591"/>
    </location>
</feature>
<dbReference type="EMBL" id="LR798393">
    <property type="protein sequence ID" value="CAB5228586.1"/>
    <property type="molecule type" value="Genomic_DNA"/>
</dbReference>
<gene>
    <name evidence="3" type="ORF">UFOVP1099_14</name>
    <name evidence="4" type="ORF">UFOVP1460_19</name>
    <name evidence="5" type="ORF">UFOVP1548_10</name>
    <name evidence="2" type="ORF">UFOVP582_40</name>
</gene>
<dbReference type="EMBL" id="LR797403">
    <property type="protein sequence ID" value="CAB4214161.1"/>
    <property type="molecule type" value="Genomic_DNA"/>
</dbReference>
<evidence type="ECO:0000313" key="5">
    <source>
        <dbReference type="EMBL" id="CAB5228586.1"/>
    </source>
</evidence>
<feature type="compositionally biased region" description="Low complexity" evidence="1">
    <location>
        <begin position="544"/>
        <end position="564"/>
    </location>
</feature>